<dbReference type="Proteomes" id="UP000283509">
    <property type="component" value="Unassembled WGS sequence"/>
</dbReference>
<dbReference type="FunFam" id="1.20.920.20:FF:000003">
    <property type="entry name" value="Dynein axonemal heavy chain 17"/>
    <property type="match status" value="1"/>
</dbReference>
<dbReference type="GO" id="GO:0007018">
    <property type="term" value="P:microtubule-based movement"/>
    <property type="evidence" value="ECO:0007669"/>
    <property type="project" value="InterPro"/>
</dbReference>
<sequence length="1778" mass="201800">MSKGASSWRQVGNIVGDTIEDIRIQVSRYVGGHIWYNVERHVGNKNRLGKSVHTTLVCAKSLTTSPNKAPKRSSAPFPHPLFPGLPHPPRSDQWGPTAAPVVPLLSAERLFTVAVAAPHRSLDLLLTVTTFRPAHLSRGHVQQKQPKFLFSVASRRPERGAAEPAPQAVKSTGQQDTRDNCWRFFIDRVRKNLKMVLCFSPVGSALRYVEPARCACRVRARQFPAIISCTTIDWFHEWPQEALVSVSETFLGTLEYLPESLRGSVSKFMAHVHTSVNDMSRLYLTNDRRYNYTTPKTFLGFISLYTKLLSAKHQELQAKIERLQNGLQKLRTTSTQARERSGIKAWQNILTVDELKAKLAVQEVELQKKNDEADKLIRIVEAETAKVSKENESANDEKRKVAIIEAEVAKRRKECEEDLVKAEPALVAAKEALNTLNKANLTELKSFGSPPSGVDRVTAAVMVLLAPNGKIPKDRSWKAAKVMMAKVDQFLDQLINYDKENIHPDIIKNIQPYLDDNEFNPDFIRSKSVAAAGLCSWVINIISYYEVYCDVEPKRRALEDANNELAAAQSRLTAIISKIKSLEEQLAQLQAEFDKATAEKMRCEEEANSTAHTIALANRLVGGLSSEKIRWAEAVAQMHISEKTLPGDILLVAAFISYVGCFTKHYRRELMDKLWLPLLQKVNPVIPITHNLDPIKLLTDDATIAGWNNEGLPSDRMSTENAIILTNSDRWPLIIDPQLQGIKWIKARYGEQLIVVRLDQKNSIDVLEAAITRGETVLIENLPESLDPVLDPLIGKNLIKRGRALKIGDREIEYNDTFQLILHTKLANPHYKPELQAQCTLINFTVTRDGLEDQLLAEVVKAERPDLEELKYNLTKQQNDFKIQLKHLEDDLLSRLSSAGGNFLGDTALVENLEHTKATAQEIQEKASHPLLLYYEHSVAEARNTSAQIDEAREIYRPAAARASLLYFILNDLHKINPIYQFSLKAFRVVFQQAIERSEANDEVRLRVNALIDTITYSVFLYTTRGLFEKDKLIFAAQMTFQASQARRCAGIKVLASQGEVGAIELDLLLRFPIQPNVVSPIDFITNNNWGAIRSLSQVDEFRNLDRDLENSVKRWRMYCECEAPEKEKLPGDWKGKSDVQRLVIMRALRPDRMTHAMQLFIEERMGRKYVEGENIDFSQSYEESGPSTPIFFILSPGVDPLKDVERLGHSLGYTCENRRLHNVSLGQGQEKVAEEAIQIASKEGHWVILQNIHLVRQWLPQLEKKLEAHADGAHQEYRVFMSAEPASKPENHILPQGILESAIKITNEPPRGMQANLHKALYNFTQDTLEMCSKEAEFKSLLFSLCYFHACVAERRKFGSQGWNRPYPFNTGDLTISVNVLFNYLEANSKVPWEDLRYLFGEIMYGGHITDDWDRRLCRTYLEEFLHPDQLDGELNLAPGFPAPPNLDYSGYHSYIDTCLPQESPHLYGLHPNAEIGFLTMTSEHLFKTVFELQPRDMGNTGGVVITREDKVKQTLDEILEKLPEEFNMSDITGKVEERTPYVVVAFQECERMNLLIRIIRMSLKELDLGFKGELKITSAMEELSGALFLDQVPESWAVRAYASTLGLTSWYADLLLRMKELETWVGDFQVPPSVWLAGFFNPQSFLTAIMQSTARKCELPLDQMCLQCDVTKKNKEDFTSPPREGAYVHGLFLEGASWDTDNSILIDSRLKELHPLMPVMFIKAITVDKAESRNLYECPMYKTRERGPHYVWTFSLKTKEKPAKWILAGVALLLQV</sequence>
<dbReference type="InterPro" id="IPR024317">
    <property type="entry name" value="Dynein_heavy_chain_D4_dom"/>
</dbReference>
<feature type="domain" description="Dynein heavy chain coiled coil stalk" evidence="16">
    <location>
        <begin position="321"/>
        <end position="678"/>
    </location>
</feature>
<dbReference type="GO" id="GO:0031514">
    <property type="term" value="C:motile cilium"/>
    <property type="evidence" value="ECO:0007669"/>
    <property type="project" value="UniProtKB-ARBA"/>
</dbReference>
<evidence type="ECO:0000256" key="8">
    <source>
        <dbReference type="ARBA" id="ARBA00023017"/>
    </source>
</evidence>
<dbReference type="FunFam" id="1.20.1270.280:FF:000003">
    <property type="entry name" value="Dynein axonemal heavy chain 17"/>
    <property type="match status" value="1"/>
</dbReference>
<keyword evidence="22" id="KW-1185">Reference proteome</keyword>
<evidence type="ECO:0000256" key="5">
    <source>
        <dbReference type="ARBA" id="ARBA00022737"/>
    </source>
</evidence>
<dbReference type="OrthoDB" id="6373430at2759"/>
<dbReference type="Pfam" id="PF18198">
    <property type="entry name" value="AAA_lid_11"/>
    <property type="match status" value="1"/>
</dbReference>
<keyword evidence="8" id="KW-0243">Dynein</keyword>
<keyword evidence="6" id="KW-0547">Nucleotide-binding</keyword>
<dbReference type="FunFam" id="3.10.490.20:FF:000002">
    <property type="entry name" value="Dynein axonemal heavy chain 17"/>
    <property type="match status" value="1"/>
</dbReference>
<dbReference type="GO" id="GO:0030286">
    <property type="term" value="C:dynein complex"/>
    <property type="evidence" value="ECO:0007669"/>
    <property type="project" value="UniProtKB-KW"/>
</dbReference>
<reference evidence="21 22" key="2">
    <citation type="submission" date="2019-01" db="EMBL/GenBank/DDBJ databases">
        <title>The decoding of complex shrimp genome reveals the adaptation for benthos swimmer, frequently molting mechanism and breeding impact on genome.</title>
        <authorList>
            <person name="Sun Y."/>
            <person name="Gao Y."/>
            <person name="Yu Y."/>
        </authorList>
    </citation>
    <scope>NUCLEOTIDE SEQUENCE [LARGE SCALE GENOMIC DNA]</scope>
    <source>
        <tissue evidence="21">Muscle</tissue>
    </source>
</reference>
<evidence type="ECO:0000256" key="3">
    <source>
        <dbReference type="ARBA" id="ARBA00022490"/>
    </source>
</evidence>
<evidence type="ECO:0000259" key="20">
    <source>
        <dbReference type="Pfam" id="PF18199"/>
    </source>
</evidence>
<evidence type="ECO:0000256" key="2">
    <source>
        <dbReference type="ARBA" id="ARBA00008887"/>
    </source>
</evidence>
<accession>A0A3R7QPW2</accession>
<reference evidence="21 22" key="1">
    <citation type="submission" date="2018-04" db="EMBL/GenBank/DDBJ databases">
        <authorList>
            <person name="Zhang X."/>
            <person name="Yuan J."/>
            <person name="Li F."/>
            <person name="Xiang J."/>
        </authorList>
    </citation>
    <scope>NUCLEOTIDE SEQUENCE [LARGE SCALE GENOMIC DNA]</scope>
    <source>
        <tissue evidence="21">Muscle</tissue>
    </source>
</reference>
<dbReference type="InterPro" id="IPR026983">
    <property type="entry name" value="DHC"/>
</dbReference>
<evidence type="ECO:0000259" key="16">
    <source>
        <dbReference type="Pfam" id="PF12777"/>
    </source>
</evidence>
<dbReference type="Gene3D" id="3.10.490.20">
    <property type="match status" value="1"/>
</dbReference>
<evidence type="ECO:0000259" key="19">
    <source>
        <dbReference type="Pfam" id="PF18198"/>
    </source>
</evidence>
<feature type="domain" description="Dynein heavy chain region D6 P-loop" evidence="15">
    <location>
        <begin position="1187"/>
        <end position="1307"/>
    </location>
</feature>
<evidence type="ECO:0000313" key="22">
    <source>
        <dbReference type="Proteomes" id="UP000283509"/>
    </source>
</evidence>
<comment type="subcellular location">
    <subcellularLocation>
        <location evidence="1">Cytoplasm</location>
        <location evidence="1">Cytoskeleton</location>
        <location evidence="1">Cilium axoneme</location>
    </subcellularLocation>
</comment>
<dbReference type="PANTHER" id="PTHR45703:SF8">
    <property type="entry name" value="DYNEINS HEAVY CHAIN"/>
    <property type="match status" value="1"/>
</dbReference>
<dbReference type="InterPro" id="IPR042219">
    <property type="entry name" value="AAA_lid_11_sf"/>
</dbReference>
<organism evidence="21 22">
    <name type="scientific">Penaeus vannamei</name>
    <name type="common">Whiteleg shrimp</name>
    <name type="synonym">Litopenaeus vannamei</name>
    <dbReference type="NCBI Taxonomy" id="6689"/>
    <lineage>
        <taxon>Eukaryota</taxon>
        <taxon>Metazoa</taxon>
        <taxon>Ecdysozoa</taxon>
        <taxon>Arthropoda</taxon>
        <taxon>Crustacea</taxon>
        <taxon>Multicrustacea</taxon>
        <taxon>Malacostraca</taxon>
        <taxon>Eumalacostraca</taxon>
        <taxon>Eucarida</taxon>
        <taxon>Decapoda</taxon>
        <taxon>Dendrobranchiata</taxon>
        <taxon>Penaeoidea</taxon>
        <taxon>Penaeidae</taxon>
        <taxon>Penaeus</taxon>
    </lineage>
</organism>
<keyword evidence="4" id="KW-0493">Microtubule</keyword>
<comment type="caution">
    <text evidence="21">The sequence shown here is derived from an EMBL/GenBank/DDBJ whole genome shotgun (WGS) entry which is preliminary data.</text>
</comment>
<feature type="domain" description="Dynein heavy chain AAA lid" evidence="19">
    <location>
        <begin position="1339"/>
        <end position="1475"/>
    </location>
</feature>
<dbReference type="InterPro" id="IPR041228">
    <property type="entry name" value="Dynein_C"/>
</dbReference>
<evidence type="ECO:0000256" key="10">
    <source>
        <dbReference type="ARBA" id="ARBA00023069"/>
    </source>
</evidence>
<dbReference type="Pfam" id="PF03028">
    <property type="entry name" value="Dynein_heavy"/>
    <property type="match status" value="1"/>
</dbReference>
<feature type="domain" description="Dynein heavy chain ATP-binding dynein motor region" evidence="18">
    <location>
        <begin position="706"/>
        <end position="923"/>
    </location>
</feature>
<evidence type="ECO:0000259" key="17">
    <source>
        <dbReference type="Pfam" id="PF12780"/>
    </source>
</evidence>
<dbReference type="InterPro" id="IPR004273">
    <property type="entry name" value="Dynein_heavy_D6_P-loop"/>
</dbReference>
<keyword evidence="5" id="KW-0677">Repeat</keyword>
<evidence type="ECO:0000256" key="13">
    <source>
        <dbReference type="ARBA" id="ARBA00023273"/>
    </source>
</evidence>
<feature type="coiled-coil region" evidence="14">
    <location>
        <begin position="306"/>
        <end position="397"/>
    </location>
</feature>
<proteinExistence type="inferred from homology"/>
<dbReference type="GO" id="GO:0051959">
    <property type="term" value="F:dynein light intermediate chain binding"/>
    <property type="evidence" value="ECO:0007669"/>
    <property type="project" value="InterPro"/>
</dbReference>
<feature type="domain" description="Dynein heavy chain AAA module D4" evidence="17">
    <location>
        <begin position="167"/>
        <end position="308"/>
    </location>
</feature>
<dbReference type="PANTHER" id="PTHR45703">
    <property type="entry name" value="DYNEIN HEAVY CHAIN"/>
    <property type="match status" value="1"/>
</dbReference>
<dbReference type="InterPro" id="IPR041658">
    <property type="entry name" value="AAA_lid_11"/>
</dbReference>
<protein>
    <submittedName>
        <fullName evidence="21">Putative ciliary dynein heavy chain</fullName>
    </submittedName>
</protein>
<dbReference type="InterPro" id="IPR024743">
    <property type="entry name" value="Dynein_HC_stalk"/>
</dbReference>
<gene>
    <name evidence="21" type="ORF">C7M84_000002</name>
</gene>
<dbReference type="GO" id="GO:0005524">
    <property type="term" value="F:ATP binding"/>
    <property type="evidence" value="ECO:0007669"/>
    <property type="project" value="UniProtKB-KW"/>
</dbReference>
<comment type="similarity">
    <text evidence="2">Belongs to the dynein heavy chain family.</text>
</comment>
<dbReference type="Pfam" id="PF12780">
    <property type="entry name" value="AAA_8"/>
    <property type="match status" value="1"/>
</dbReference>
<feature type="domain" description="Dynein heavy chain C-terminal" evidence="20">
    <location>
        <begin position="1482"/>
        <end position="1776"/>
    </location>
</feature>
<keyword evidence="9 14" id="KW-0175">Coiled coil</keyword>
<evidence type="ECO:0000259" key="18">
    <source>
        <dbReference type="Pfam" id="PF12781"/>
    </source>
</evidence>
<evidence type="ECO:0000256" key="7">
    <source>
        <dbReference type="ARBA" id="ARBA00022840"/>
    </source>
</evidence>
<keyword evidence="10" id="KW-0969">Cilium</keyword>
<dbReference type="GO" id="GO:0008569">
    <property type="term" value="F:minus-end-directed microtubule motor activity"/>
    <property type="evidence" value="ECO:0007669"/>
    <property type="project" value="InterPro"/>
</dbReference>
<dbReference type="InterPro" id="IPR027417">
    <property type="entry name" value="P-loop_NTPase"/>
</dbReference>
<dbReference type="Gene3D" id="6.10.140.1060">
    <property type="match status" value="1"/>
</dbReference>
<dbReference type="Gene3D" id="1.20.920.20">
    <property type="match status" value="1"/>
</dbReference>
<dbReference type="Pfam" id="PF12777">
    <property type="entry name" value="MT"/>
    <property type="match status" value="1"/>
</dbReference>
<dbReference type="Gene3D" id="1.10.8.720">
    <property type="entry name" value="Region D6 of dynein motor"/>
    <property type="match status" value="1"/>
</dbReference>
<evidence type="ECO:0000256" key="14">
    <source>
        <dbReference type="SAM" id="Coils"/>
    </source>
</evidence>
<keyword evidence="13" id="KW-0966">Cell projection</keyword>
<evidence type="ECO:0000313" key="21">
    <source>
        <dbReference type="EMBL" id="ROT86104.1"/>
    </source>
</evidence>
<dbReference type="FunFam" id="3.40.50.300:FF:000049">
    <property type="entry name" value="Dynein, axonemal, heavy chain 5"/>
    <property type="match status" value="1"/>
</dbReference>
<evidence type="ECO:0000259" key="15">
    <source>
        <dbReference type="Pfam" id="PF03028"/>
    </source>
</evidence>
<evidence type="ECO:0000256" key="1">
    <source>
        <dbReference type="ARBA" id="ARBA00004430"/>
    </source>
</evidence>
<dbReference type="InterPro" id="IPR035706">
    <property type="entry name" value="AAA_9"/>
</dbReference>
<evidence type="ECO:0000256" key="6">
    <source>
        <dbReference type="ARBA" id="ARBA00022741"/>
    </source>
</evidence>
<dbReference type="Gene3D" id="1.10.8.1220">
    <property type="match status" value="1"/>
</dbReference>
<dbReference type="FunFam" id="1.10.8.720:FF:000002">
    <property type="entry name" value="Dynein heavy chain 9, axonemal"/>
    <property type="match status" value="1"/>
</dbReference>
<dbReference type="Gene3D" id="3.40.50.300">
    <property type="entry name" value="P-loop containing nucleotide triphosphate hydrolases"/>
    <property type="match status" value="3"/>
</dbReference>
<feature type="coiled-coil region" evidence="14">
    <location>
        <begin position="551"/>
        <end position="606"/>
    </location>
</feature>
<evidence type="ECO:0000256" key="9">
    <source>
        <dbReference type="ARBA" id="ARBA00023054"/>
    </source>
</evidence>
<dbReference type="EMBL" id="QCYY01000001">
    <property type="protein sequence ID" value="ROT86104.1"/>
    <property type="molecule type" value="Genomic_DNA"/>
</dbReference>
<dbReference type="STRING" id="6689.A0A3R7QPW2"/>
<keyword evidence="3" id="KW-0963">Cytoplasm</keyword>
<dbReference type="FunFam" id="3.40.50.300:FF:000411">
    <property type="entry name" value="dynein heavy chain 17, axonemal"/>
    <property type="match status" value="1"/>
</dbReference>
<dbReference type="InterPro" id="IPR043160">
    <property type="entry name" value="Dynein_C_barrel"/>
</dbReference>
<dbReference type="Pfam" id="PF12781">
    <property type="entry name" value="AAA_9"/>
    <property type="match status" value="1"/>
</dbReference>
<name>A0A3R7QPW2_PENVA</name>
<dbReference type="GO" id="GO:0005874">
    <property type="term" value="C:microtubule"/>
    <property type="evidence" value="ECO:0007669"/>
    <property type="project" value="UniProtKB-KW"/>
</dbReference>
<dbReference type="Pfam" id="PF18199">
    <property type="entry name" value="Dynein_C"/>
    <property type="match status" value="1"/>
</dbReference>
<dbReference type="Gene3D" id="1.20.1270.280">
    <property type="match status" value="1"/>
</dbReference>
<keyword evidence="11" id="KW-0505">Motor protein</keyword>
<dbReference type="GO" id="GO:0045505">
    <property type="term" value="F:dynein intermediate chain binding"/>
    <property type="evidence" value="ECO:0007669"/>
    <property type="project" value="InterPro"/>
</dbReference>
<evidence type="ECO:0000256" key="4">
    <source>
        <dbReference type="ARBA" id="ARBA00022701"/>
    </source>
</evidence>
<evidence type="ECO:0000256" key="12">
    <source>
        <dbReference type="ARBA" id="ARBA00023212"/>
    </source>
</evidence>
<evidence type="ECO:0000256" key="11">
    <source>
        <dbReference type="ARBA" id="ARBA00023175"/>
    </source>
</evidence>
<keyword evidence="7" id="KW-0067">ATP-binding</keyword>
<dbReference type="FunFam" id="1.10.8.1220:FF:000001">
    <property type="entry name" value="Dynein axonemal heavy chain 5"/>
    <property type="match status" value="1"/>
</dbReference>
<keyword evidence="12" id="KW-0206">Cytoskeleton</keyword>
<dbReference type="GO" id="GO:0005930">
    <property type="term" value="C:axoneme"/>
    <property type="evidence" value="ECO:0007669"/>
    <property type="project" value="UniProtKB-SubCell"/>
</dbReference>